<dbReference type="Gene3D" id="3.40.50.300">
    <property type="entry name" value="P-loop containing nucleotide triphosphate hydrolases"/>
    <property type="match status" value="1"/>
</dbReference>
<dbReference type="EC" id="5.6.2.3" evidence="1"/>
<feature type="domain" description="DNA helicase Pif1-like DEAD-box helicase" evidence="3">
    <location>
        <begin position="461"/>
        <end position="536"/>
    </location>
</feature>
<keyword evidence="1" id="KW-0547">Nucleotide-binding</keyword>
<dbReference type="GO" id="GO:0043139">
    <property type="term" value="F:5'-3' DNA helicase activity"/>
    <property type="evidence" value="ECO:0007669"/>
    <property type="project" value="UniProtKB-EC"/>
</dbReference>
<reference evidence="5" key="1">
    <citation type="submission" date="2017-03" db="EMBL/GenBank/DDBJ databases">
        <title>Phytopthora megakarya and P. palmivora, two closely related causual agents of cacao black pod achieved similar genome size and gene model numbers by different mechanisms.</title>
        <authorList>
            <person name="Ali S."/>
            <person name="Shao J."/>
            <person name="Larry D.J."/>
            <person name="Kronmiller B."/>
            <person name="Shen D."/>
            <person name="Strem M.D."/>
            <person name="Melnick R.L."/>
            <person name="Guiltinan M.J."/>
            <person name="Tyler B.M."/>
            <person name="Meinhardt L.W."/>
            <person name="Bailey B.A."/>
        </authorList>
    </citation>
    <scope>NUCLEOTIDE SEQUENCE [LARGE SCALE GENOMIC DNA]</scope>
    <source>
        <strain evidence="5">zdho120</strain>
    </source>
</reference>
<keyword evidence="1" id="KW-0378">Hydrolase</keyword>
<keyword evidence="1" id="KW-0067">ATP-binding</keyword>
<dbReference type="Pfam" id="PF05970">
    <property type="entry name" value="PIF1"/>
    <property type="match status" value="1"/>
</dbReference>
<dbReference type="GO" id="GO:0006310">
    <property type="term" value="P:DNA recombination"/>
    <property type="evidence" value="ECO:0007669"/>
    <property type="project" value="UniProtKB-KW"/>
</dbReference>
<keyword evidence="1" id="KW-0234">DNA repair</keyword>
<dbReference type="InterPro" id="IPR010285">
    <property type="entry name" value="DNA_helicase_pif1-like_DEAD"/>
</dbReference>
<gene>
    <name evidence="4" type="ORF">PHMEG_00013593</name>
</gene>
<dbReference type="GO" id="GO:0005524">
    <property type="term" value="F:ATP binding"/>
    <property type="evidence" value="ECO:0007669"/>
    <property type="project" value="UniProtKB-KW"/>
</dbReference>
<comment type="similarity">
    <text evidence="1">Belongs to the helicase family.</text>
</comment>
<dbReference type="InterPro" id="IPR027417">
    <property type="entry name" value="P-loop_NTPase"/>
</dbReference>
<comment type="caution">
    <text evidence="4">The sequence shown here is derived from an EMBL/GenBank/DDBJ whole genome shotgun (WGS) entry which is preliminary data.</text>
</comment>
<dbReference type="Proteomes" id="UP000198211">
    <property type="component" value="Unassembled WGS sequence"/>
</dbReference>
<evidence type="ECO:0000256" key="1">
    <source>
        <dbReference type="RuleBase" id="RU363044"/>
    </source>
</evidence>
<keyword evidence="1" id="KW-0233">DNA recombination</keyword>
<comment type="catalytic activity">
    <reaction evidence="1">
        <text>ATP + H2O = ADP + phosphate + H(+)</text>
        <dbReference type="Rhea" id="RHEA:13065"/>
        <dbReference type="ChEBI" id="CHEBI:15377"/>
        <dbReference type="ChEBI" id="CHEBI:15378"/>
        <dbReference type="ChEBI" id="CHEBI:30616"/>
        <dbReference type="ChEBI" id="CHEBI:43474"/>
        <dbReference type="ChEBI" id="CHEBI:456216"/>
        <dbReference type="EC" id="5.6.2.3"/>
    </reaction>
</comment>
<accession>A0A225W5X2</accession>
<evidence type="ECO:0000313" key="4">
    <source>
        <dbReference type="EMBL" id="OWZ13141.1"/>
    </source>
</evidence>
<dbReference type="OrthoDB" id="112966at2759"/>
<dbReference type="PANTHER" id="PTHR10492">
    <property type="match status" value="1"/>
</dbReference>
<dbReference type="EMBL" id="NBNE01001660">
    <property type="protein sequence ID" value="OWZ13141.1"/>
    <property type="molecule type" value="Genomic_DNA"/>
</dbReference>
<keyword evidence="5" id="KW-1185">Reference proteome</keyword>
<dbReference type="GO" id="GO:0016887">
    <property type="term" value="F:ATP hydrolysis activity"/>
    <property type="evidence" value="ECO:0007669"/>
    <property type="project" value="RHEA"/>
</dbReference>
<comment type="cofactor">
    <cofactor evidence="1">
        <name>Mg(2+)</name>
        <dbReference type="ChEBI" id="CHEBI:18420"/>
    </cofactor>
</comment>
<dbReference type="GO" id="GO:0006281">
    <property type="term" value="P:DNA repair"/>
    <property type="evidence" value="ECO:0007669"/>
    <property type="project" value="UniProtKB-KW"/>
</dbReference>
<dbReference type="AlphaFoldDB" id="A0A225W5X2"/>
<evidence type="ECO:0000313" key="5">
    <source>
        <dbReference type="Proteomes" id="UP000198211"/>
    </source>
</evidence>
<dbReference type="PANTHER" id="PTHR10492:SF57">
    <property type="entry name" value="ATP-DEPENDENT DNA HELICASE"/>
    <property type="match status" value="1"/>
</dbReference>
<dbReference type="SUPFAM" id="SSF52540">
    <property type="entry name" value="P-loop containing nucleoside triphosphate hydrolases"/>
    <property type="match status" value="1"/>
</dbReference>
<protein>
    <recommendedName>
        <fullName evidence="1">ATP-dependent DNA helicase</fullName>
        <ecNumber evidence="1">5.6.2.3</ecNumber>
    </recommendedName>
</protein>
<organism evidence="4 5">
    <name type="scientific">Phytophthora megakarya</name>
    <dbReference type="NCBI Taxonomy" id="4795"/>
    <lineage>
        <taxon>Eukaryota</taxon>
        <taxon>Sar</taxon>
        <taxon>Stramenopiles</taxon>
        <taxon>Oomycota</taxon>
        <taxon>Peronosporomycetes</taxon>
        <taxon>Peronosporales</taxon>
        <taxon>Peronosporaceae</taxon>
        <taxon>Phytophthora</taxon>
    </lineage>
</organism>
<name>A0A225W5X2_9STRA</name>
<proteinExistence type="inferred from homology"/>
<evidence type="ECO:0000259" key="3">
    <source>
        <dbReference type="Pfam" id="PF05970"/>
    </source>
</evidence>
<dbReference type="GO" id="GO:0000723">
    <property type="term" value="P:telomere maintenance"/>
    <property type="evidence" value="ECO:0007669"/>
    <property type="project" value="InterPro"/>
</dbReference>
<keyword evidence="1" id="KW-0227">DNA damage</keyword>
<evidence type="ECO:0000256" key="2">
    <source>
        <dbReference type="SAM" id="MobiDB-lite"/>
    </source>
</evidence>
<feature type="region of interest" description="Disordered" evidence="2">
    <location>
        <begin position="351"/>
        <end position="370"/>
    </location>
</feature>
<sequence length="537" mass="61363">MVDGNAPKGSRSLWLKLPAPTSTDTPKFIGKLKFKTREYDNVTANEWVVPYNPYLSQKYNCHINIEICTEVTVVKCMYKYVYTGSDKAMFTIESVANESERYELNQTKSNRYLNARYISPVEACIRLLDYIVQGKSHSVVLLPVHLKGGHMVLFRVDECPENVLERTNHSMLTRFFELCASDDSVNQIVKTMLYRDIPKNTWKNDRWDDSCFASRYGKVLSPSDVMQPPRSHFIRGSENYERDRIPFHLDAAKTAGHLKNDGEWIACMDEAREYKMPYQLRQLFATLLAYSMPTDVRGMWNQFYTDLSEDYAHTFRDMSEPHKRKTVLFKTFLSLQLLLEWIHCYGLQPSRTRSDNATRKPSSKQPYSPRIDIQSDSDLAEVVHTENQLNIEQRAIYDQIVVATNQPEQGKKLFFIDGPGGTGKIALLRNILAKVRLVGKIAIAVASSGIASLLLMGGRTSQLKELIEKASLFIWDEAPMAHRHAFEAVDRTLRDIMHNDEEPFGGNVFALSGDFRQILPVVKKGTPADTIDTCLKS</sequence>
<keyword evidence="1 4" id="KW-0347">Helicase</keyword>